<name>A0A0F9DTC5_9ZZZZ</name>
<sequence>MADSDQEALVRTLVRIGHRHPDMVTWWENMVNELHQNAMGNNTVNEIREAFNTINSEINNETVPDEQKILSILKECADLLEAWWKVAGSPAHSTELALKDAYRILEQKKMCSYVHIGTARDVLG</sequence>
<reference evidence="1" key="1">
    <citation type="journal article" date="2015" name="Nature">
        <title>Complex archaea that bridge the gap between prokaryotes and eukaryotes.</title>
        <authorList>
            <person name="Spang A."/>
            <person name="Saw J.H."/>
            <person name="Jorgensen S.L."/>
            <person name="Zaremba-Niedzwiedzka K."/>
            <person name="Martijn J."/>
            <person name="Lind A.E."/>
            <person name="van Eijk R."/>
            <person name="Schleper C."/>
            <person name="Guy L."/>
            <person name="Ettema T.J."/>
        </authorList>
    </citation>
    <scope>NUCLEOTIDE SEQUENCE</scope>
</reference>
<proteinExistence type="predicted"/>
<dbReference type="EMBL" id="LAZR01037914">
    <property type="protein sequence ID" value="KKL20926.1"/>
    <property type="molecule type" value="Genomic_DNA"/>
</dbReference>
<evidence type="ECO:0000313" key="1">
    <source>
        <dbReference type="EMBL" id="KKL20926.1"/>
    </source>
</evidence>
<accession>A0A0F9DTC5</accession>
<protein>
    <submittedName>
        <fullName evidence="1">Uncharacterized protein</fullName>
    </submittedName>
</protein>
<comment type="caution">
    <text evidence="1">The sequence shown here is derived from an EMBL/GenBank/DDBJ whole genome shotgun (WGS) entry which is preliminary data.</text>
</comment>
<organism evidence="1">
    <name type="scientific">marine sediment metagenome</name>
    <dbReference type="NCBI Taxonomy" id="412755"/>
    <lineage>
        <taxon>unclassified sequences</taxon>
        <taxon>metagenomes</taxon>
        <taxon>ecological metagenomes</taxon>
    </lineage>
</organism>
<dbReference type="AlphaFoldDB" id="A0A0F9DTC5"/>
<gene>
    <name evidence="1" type="ORF">LCGC14_2450550</name>
</gene>